<comment type="caution">
    <text evidence="2">The sequence shown here is derived from an EMBL/GenBank/DDBJ whole genome shotgun (WGS) entry which is preliminary data.</text>
</comment>
<evidence type="ECO:0000313" key="2">
    <source>
        <dbReference type="EMBL" id="KAK5048521.1"/>
    </source>
</evidence>
<feature type="compositionally biased region" description="Basic and acidic residues" evidence="1">
    <location>
        <begin position="64"/>
        <end position="109"/>
    </location>
</feature>
<protein>
    <recommendedName>
        <fullName evidence="4">Nuclear segregation protein</fullName>
    </recommendedName>
</protein>
<dbReference type="GO" id="GO:1990904">
    <property type="term" value="C:ribonucleoprotein complex"/>
    <property type="evidence" value="ECO:0007669"/>
    <property type="project" value="TreeGrafter"/>
</dbReference>
<sequence>MADTATAPAADVAQKGRPEKPDEAKFKADLAKAEKEHEAAQAKFNASRTKLDGARSGKSTPANDRFKALVDEQKSIRTKQQENKNAKKDQQDKFTKNDNEIKKLIGEQKETRARLNFRNVDELEARVASIERQIESGSLKVVDEKKSLAEIREIRKQKPKFAEVEQLQKDIDAKKAENAELKKTFDNPESRALAQKYEDNQKELDDIKATREDTNKNYDTLKAEREKLYNEQQATYANIRKVKDDYYGARKAYKEYEDQVYQQRRERQRAERDAYEKEKRRRIAEQKLEEAGEPAFLEQIRTAEGLIRYFDPSYSTGEGDKGPGEFAASAQRTIDDSGFKGMKVVKKEEEDFFIGGGSKKKGGKGKKGGAASADTGKFNLNIGIIEELARVGVDPPSTQADSPAVVEKLKQKVEAWKKDQDTQTQKNIEKAKKEIEKLEKEADEAQAAGPSTSGRRPHQAKKAALKETGVNGGPTADAEEAAEKNGLADATKELKEASLEDKENETS</sequence>
<evidence type="ECO:0008006" key="4">
    <source>
        <dbReference type="Google" id="ProtNLM"/>
    </source>
</evidence>
<dbReference type="GeneID" id="89973786"/>
<dbReference type="GO" id="GO:0005783">
    <property type="term" value="C:endoplasmic reticulum"/>
    <property type="evidence" value="ECO:0007669"/>
    <property type="project" value="TreeGrafter"/>
</dbReference>
<reference evidence="2 3" key="1">
    <citation type="submission" date="2023-08" db="EMBL/GenBank/DDBJ databases">
        <title>Black Yeasts Isolated from many extreme environments.</title>
        <authorList>
            <person name="Coleine C."/>
            <person name="Stajich J.E."/>
            <person name="Selbmann L."/>
        </authorList>
    </citation>
    <scope>NUCLEOTIDE SEQUENCE [LARGE SCALE GENOMIC DNA]</scope>
    <source>
        <strain evidence="2 3">CCFEE 5792</strain>
    </source>
</reference>
<dbReference type="PANTHER" id="PTHR31027">
    <property type="entry name" value="NUCLEAR SEGREGATION PROTEIN BFR1"/>
    <property type="match status" value="1"/>
</dbReference>
<dbReference type="Proteomes" id="UP001358417">
    <property type="component" value="Unassembled WGS sequence"/>
</dbReference>
<dbReference type="AlphaFoldDB" id="A0AAV9N2S8"/>
<keyword evidence="3" id="KW-1185">Reference proteome</keyword>
<evidence type="ECO:0000313" key="3">
    <source>
        <dbReference type="Proteomes" id="UP001358417"/>
    </source>
</evidence>
<gene>
    <name evidence="2" type="ORF">LTR84_005611</name>
</gene>
<feature type="compositionally biased region" description="Basic and acidic residues" evidence="1">
    <location>
        <begin position="490"/>
        <end position="507"/>
    </location>
</feature>
<feature type="region of interest" description="Disordered" evidence="1">
    <location>
        <begin position="354"/>
        <end position="373"/>
    </location>
</feature>
<dbReference type="GO" id="GO:0003729">
    <property type="term" value="F:mRNA binding"/>
    <property type="evidence" value="ECO:0007669"/>
    <property type="project" value="TreeGrafter"/>
</dbReference>
<dbReference type="GO" id="GO:0042175">
    <property type="term" value="C:nuclear outer membrane-endoplasmic reticulum membrane network"/>
    <property type="evidence" value="ECO:0007669"/>
    <property type="project" value="TreeGrafter"/>
</dbReference>
<accession>A0AAV9N2S8</accession>
<feature type="compositionally biased region" description="Low complexity" evidence="1">
    <location>
        <begin position="1"/>
        <end position="13"/>
    </location>
</feature>
<dbReference type="RefSeq" id="XP_064703880.1">
    <property type="nucleotide sequence ID" value="XM_064849177.1"/>
</dbReference>
<evidence type="ECO:0000256" key="1">
    <source>
        <dbReference type="SAM" id="MobiDB-lite"/>
    </source>
</evidence>
<organism evidence="2 3">
    <name type="scientific">Exophiala bonariae</name>
    <dbReference type="NCBI Taxonomy" id="1690606"/>
    <lineage>
        <taxon>Eukaryota</taxon>
        <taxon>Fungi</taxon>
        <taxon>Dikarya</taxon>
        <taxon>Ascomycota</taxon>
        <taxon>Pezizomycotina</taxon>
        <taxon>Eurotiomycetes</taxon>
        <taxon>Chaetothyriomycetidae</taxon>
        <taxon>Chaetothyriales</taxon>
        <taxon>Herpotrichiellaceae</taxon>
        <taxon>Exophiala</taxon>
    </lineage>
</organism>
<feature type="region of interest" description="Disordered" evidence="1">
    <location>
        <begin position="314"/>
        <end position="333"/>
    </location>
</feature>
<feature type="compositionally biased region" description="Basic residues" evidence="1">
    <location>
        <begin position="358"/>
        <end position="367"/>
    </location>
</feature>
<feature type="compositionally biased region" description="Basic and acidic residues" evidence="1">
    <location>
        <begin position="14"/>
        <end position="40"/>
    </location>
</feature>
<name>A0AAV9N2S8_9EURO</name>
<proteinExistence type="predicted"/>
<feature type="region of interest" description="Disordered" evidence="1">
    <location>
        <begin position="415"/>
        <end position="507"/>
    </location>
</feature>
<dbReference type="EMBL" id="JAVRRD010000021">
    <property type="protein sequence ID" value="KAK5048521.1"/>
    <property type="molecule type" value="Genomic_DNA"/>
</dbReference>
<feature type="region of interest" description="Disordered" evidence="1">
    <location>
        <begin position="1"/>
        <end position="109"/>
    </location>
</feature>
<dbReference type="InterPro" id="IPR039604">
    <property type="entry name" value="Bfr1"/>
</dbReference>
<feature type="compositionally biased region" description="Basic and acidic residues" evidence="1">
    <location>
        <begin position="415"/>
        <end position="440"/>
    </location>
</feature>
<dbReference type="PANTHER" id="PTHR31027:SF2">
    <property type="entry name" value="LEBERCILIN DOMAIN-CONTAINING PROTEIN"/>
    <property type="match status" value="1"/>
</dbReference>
<feature type="region of interest" description="Disordered" evidence="1">
    <location>
        <begin position="257"/>
        <end position="280"/>
    </location>
</feature>
<dbReference type="GO" id="GO:0008298">
    <property type="term" value="P:intracellular mRNA localization"/>
    <property type="evidence" value="ECO:0007669"/>
    <property type="project" value="TreeGrafter"/>
</dbReference>